<keyword evidence="3 5" id="KW-1133">Transmembrane helix</keyword>
<organism evidence="7 8">
    <name type="scientific">Polaribacter gangjinensis</name>
    <dbReference type="NCBI Taxonomy" id="574710"/>
    <lineage>
        <taxon>Bacteria</taxon>
        <taxon>Pseudomonadati</taxon>
        <taxon>Bacteroidota</taxon>
        <taxon>Flavobacteriia</taxon>
        <taxon>Flavobacteriales</taxon>
        <taxon>Flavobacteriaceae</taxon>
    </lineage>
</organism>
<feature type="transmembrane region" description="Helical" evidence="5">
    <location>
        <begin position="12"/>
        <end position="34"/>
    </location>
</feature>
<comment type="subcellular location">
    <subcellularLocation>
        <location evidence="1">Membrane</location>
    </subcellularLocation>
</comment>
<feature type="transmembrane region" description="Helical" evidence="5">
    <location>
        <begin position="102"/>
        <end position="123"/>
    </location>
</feature>
<sequence length="248" mass="29783">MPNIDFTNFQTVSSLFVTLTVIIFVRYLVVSGLYHLMFFKFLKKAFQDRFLHKKSLKKSQLQKEIFWSFISGLIFAATGLLMYFLYINGFTAIYTDFSTASFFYIPFSIFLFLFLQDAYYYWFHRWMHLPKVYKYMHLIHHKSIHTSVLTSFSFHPLETIFQAAFLPIIIVILPIHIYAFLFVLLIMTISATINHAGVEIYPSGKFGKWFQKWFIGATHHDNHHRKFNYNYGLYFTFWDRLMKTEFEK</sequence>
<feature type="transmembrane region" description="Helical" evidence="5">
    <location>
        <begin position="160"/>
        <end position="186"/>
    </location>
</feature>
<evidence type="ECO:0000256" key="4">
    <source>
        <dbReference type="ARBA" id="ARBA00023136"/>
    </source>
</evidence>
<evidence type="ECO:0000256" key="2">
    <source>
        <dbReference type="ARBA" id="ARBA00022692"/>
    </source>
</evidence>
<dbReference type="GO" id="GO:0005506">
    <property type="term" value="F:iron ion binding"/>
    <property type="evidence" value="ECO:0007669"/>
    <property type="project" value="InterPro"/>
</dbReference>
<evidence type="ECO:0000256" key="1">
    <source>
        <dbReference type="ARBA" id="ARBA00004370"/>
    </source>
</evidence>
<evidence type="ECO:0000313" key="8">
    <source>
        <dbReference type="Proteomes" id="UP000237608"/>
    </source>
</evidence>
<gene>
    <name evidence="7" type="ORF">BTO13_09465</name>
</gene>
<dbReference type="AlphaFoldDB" id="A0A2S7WF39"/>
<evidence type="ECO:0000256" key="5">
    <source>
        <dbReference type="SAM" id="Phobius"/>
    </source>
</evidence>
<proteinExistence type="predicted"/>
<name>A0A2S7WF39_9FLAO</name>
<evidence type="ECO:0000313" key="7">
    <source>
        <dbReference type="EMBL" id="PQJ76214.1"/>
    </source>
</evidence>
<evidence type="ECO:0000256" key="3">
    <source>
        <dbReference type="ARBA" id="ARBA00022989"/>
    </source>
</evidence>
<keyword evidence="4 5" id="KW-0472">Membrane</keyword>
<dbReference type="InterPro" id="IPR006694">
    <property type="entry name" value="Fatty_acid_hydroxylase"/>
</dbReference>
<dbReference type="Proteomes" id="UP000237608">
    <property type="component" value="Unassembled WGS sequence"/>
</dbReference>
<dbReference type="PANTHER" id="PTHR11863">
    <property type="entry name" value="STEROL DESATURASE"/>
    <property type="match status" value="1"/>
</dbReference>
<comment type="caution">
    <text evidence="7">The sequence shown here is derived from an EMBL/GenBank/DDBJ whole genome shotgun (WGS) entry which is preliminary data.</text>
</comment>
<accession>A0A2S7WF39</accession>
<protein>
    <submittedName>
        <fullName evidence="7">Sterol desaturase</fullName>
    </submittedName>
</protein>
<dbReference type="Pfam" id="PF04116">
    <property type="entry name" value="FA_hydroxylase"/>
    <property type="match status" value="1"/>
</dbReference>
<dbReference type="EMBL" id="MSCL01000001">
    <property type="protein sequence ID" value="PQJ76214.1"/>
    <property type="molecule type" value="Genomic_DNA"/>
</dbReference>
<dbReference type="GO" id="GO:0008610">
    <property type="term" value="P:lipid biosynthetic process"/>
    <property type="evidence" value="ECO:0007669"/>
    <property type="project" value="InterPro"/>
</dbReference>
<keyword evidence="8" id="KW-1185">Reference proteome</keyword>
<reference evidence="7 8" key="1">
    <citation type="submission" date="2016-12" db="EMBL/GenBank/DDBJ databases">
        <title>Trade-off between light-utilization and light-protection in marine flavobacteria.</title>
        <authorList>
            <person name="Kumagai Y."/>
            <person name="Yoshizawa S."/>
            <person name="Kogure K."/>
            <person name="Iwasaki W."/>
        </authorList>
    </citation>
    <scope>NUCLEOTIDE SEQUENCE [LARGE SCALE GENOMIC DNA]</scope>
    <source>
        <strain evidence="7 8">KCTC 22729</strain>
    </source>
</reference>
<feature type="domain" description="Fatty acid hydroxylase" evidence="6">
    <location>
        <begin position="110"/>
        <end position="244"/>
    </location>
</feature>
<dbReference type="GO" id="GO:0016491">
    <property type="term" value="F:oxidoreductase activity"/>
    <property type="evidence" value="ECO:0007669"/>
    <property type="project" value="InterPro"/>
</dbReference>
<dbReference type="GO" id="GO:0016020">
    <property type="term" value="C:membrane"/>
    <property type="evidence" value="ECO:0007669"/>
    <property type="project" value="UniProtKB-SubCell"/>
</dbReference>
<feature type="transmembrane region" description="Helical" evidence="5">
    <location>
        <begin position="65"/>
        <end position="87"/>
    </location>
</feature>
<dbReference type="InterPro" id="IPR050307">
    <property type="entry name" value="Sterol_Desaturase_Related"/>
</dbReference>
<keyword evidence="2 5" id="KW-0812">Transmembrane</keyword>
<evidence type="ECO:0000259" key="6">
    <source>
        <dbReference type="Pfam" id="PF04116"/>
    </source>
</evidence>